<dbReference type="Gene3D" id="3.90.550.10">
    <property type="entry name" value="Spore Coat Polysaccharide Biosynthesis Protein SpsA, Chain A"/>
    <property type="match status" value="1"/>
</dbReference>
<protein>
    <recommendedName>
        <fullName evidence="4">Glycosyltransferase 2-like domain-containing protein</fullName>
    </recommendedName>
</protein>
<dbReference type="InterPro" id="IPR001173">
    <property type="entry name" value="Glyco_trans_2-like"/>
</dbReference>
<name>A0A1F5P802_9BACT</name>
<comment type="caution">
    <text evidence="5">The sequence shown here is derived from an EMBL/GenBank/DDBJ whole genome shotgun (WGS) entry which is preliminary data.</text>
</comment>
<evidence type="ECO:0000256" key="1">
    <source>
        <dbReference type="ARBA" id="ARBA00006739"/>
    </source>
</evidence>
<sequence>MNVAPKISVNLVCWNHLPHLKNCLDNVLKQDYPNFELIFIDNNSSDGSEEFVRQNFPQVKVLQTGRNTGYAGGHNIGISKSDGEFVMLLTPDIEMPVNFLSELIKPLLQDEKIAGAQGKQVRREERAGKKLIDSTGIFLNTSRRPFDRGQNELDSGQYDRAGEVFGCNGAAVLYRRSALEDIALDGEILDEDIFAYWDDVDLAWRLRAYGWKLWYEAPAVLIHGRAAGASPGGYKKIFSLIKHRRSTISLFAKKLSLKNNILVLVKNDQGWPFWSRLPLIAVRQILILGYSLLIEPKTFAVLPMMFKQLPKAFRKRQFIKKHRRVSPKEVAQWFVPRSFWI</sequence>
<evidence type="ECO:0000313" key="5">
    <source>
        <dbReference type="EMBL" id="OGE86077.1"/>
    </source>
</evidence>
<proteinExistence type="inferred from homology"/>
<evidence type="ECO:0000259" key="4">
    <source>
        <dbReference type="Pfam" id="PF00535"/>
    </source>
</evidence>
<dbReference type="AlphaFoldDB" id="A0A1F5P802"/>
<reference evidence="5 6" key="1">
    <citation type="journal article" date="2016" name="Nat. Commun.">
        <title>Thousands of microbial genomes shed light on interconnected biogeochemical processes in an aquifer system.</title>
        <authorList>
            <person name="Anantharaman K."/>
            <person name="Brown C.T."/>
            <person name="Hug L.A."/>
            <person name="Sharon I."/>
            <person name="Castelle C.J."/>
            <person name="Probst A.J."/>
            <person name="Thomas B.C."/>
            <person name="Singh A."/>
            <person name="Wilkins M.J."/>
            <person name="Karaoz U."/>
            <person name="Brodie E.L."/>
            <person name="Williams K.H."/>
            <person name="Hubbard S.S."/>
            <person name="Banfield J.F."/>
        </authorList>
    </citation>
    <scope>NUCLEOTIDE SEQUENCE [LARGE SCALE GENOMIC DNA]</scope>
</reference>
<dbReference type="SUPFAM" id="SSF53448">
    <property type="entry name" value="Nucleotide-diphospho-sugar transferases"/>
    <property type="match status" value="1"/>
</dbReference>
<dbReference type="Proteomes" id="UP000176786">
    <property type="component" value="Unassembled WGS sequence"/>
</dbReference>
<dbReference type="PANTHER" id="PTHR43179:SF12">
    <property type="entry name" value="GALACTOFURANOSYLTRANSFERASE GLFT2"/>
    <property type="match status" value="1"/>
</dbReference>
<evidence type="ECO:0000256" key="2">
    <source>
        <dbReference type="ARBA" id="ARBA00022676"/>
    </source>
</evidence>
<dbReference type="GO" id="GO:0016757">
    <property type="term" value="F:glycosyltransferase activity"/>
    <property type="evidence" value="ECO:0007669"/>
    <property type="project" value="UniProtKB-KW"/>
</dbReference>
<evidence type="ECO:0000313" key="6">
    <source>
        <dbReference type="Proteomes" id="UP000176786"/>
    </source>
</evidence>
<accession>A0A1F5P802</accession>
<organism evidence="5 6">
    <name type="scientific">Candidatus Doudnabacteria bacterium RIFCSPHIGHO2_02_FULL_46_11</name>
    <dbReference type="NCBI Taxonomy" id="1817832"/>
    <lineage>
        <taxon>Bacteria</taxon>
        <taxon>Candidatus Doudnaibacteriota</taxon>
    </lineage>
</organism>
<evidence type="ECO:0000256" key="3">
    <source>
        <dbReference type="ARBA" id="ARBA00022679"/>
    </source>
</evidence>
<dbReference type="InterPro" id="IPR029044">
    <property type="entry name" value="Nucleotide-diphossugar_trans"/>
</dbReference>
<dbReference type="CDD" id="cd04186">
    <property type="entry name" value="GT_2_like_c"/>
    <property type="match status" value="1"/>
</dbReference>
<keyword evidence="3" id="KW-0808">Transferase</keyword>
<dbReference type="STRING" id="1817832.A3J48_03905"/>
<dbReference type="Pfam" id="PF00535">
    <property type="entry name" value="Glycos_transf_2"/>
    <property type="match status" value="1"/>
</dbReference>
<gene>
    <name evidence="5" type="ORF">A3J48_03905</name>
</gene>
<comment type="similarity">
    <text evidence="1">Belongs to the glycosyltransferase 2 family.</text>
</comment>
<dbReference type="PANTHER" id="PTHR43179">
    <property type="entry name" value="RHAMNOSYLTRANSFERASE WBBL"/>
    <property type="match status" value="1"/>
</dbReference>
<keyword evidence="2" id="KW-0328">Glycosyltransferase</keyword>
<dbReference type="EMBL" id="MFES01000013">
    <property type="protein sequence ID" value="OGE86077.1"/>
    <property type="molecule type" value="Genomic_DNA"/>
</dbReference>
<feature type="domain" description="Glycosyltransferase 2-like" evidence="4">
    <location>
        <begin position="8"/>
        <end position="182"/>
    </location>
</feature>